<evidence type="ECO:0000256" key="3">
    <source>
        <dbReference type="RuleBase" id="RU004046"/>
    </source>
</evidence>
<dbReference type="InterPro" id="IPR043129">
    <property type="entry name" value="ATPase_NBD"/>
</dbReference>
<dbReference type="SUPFAM" id="SSF53067">
    <property type="entry name" value="Actin-like ATPase domain"/>
    <property type="match status" value="1"/>
</dbReference>
<dbReference type="CDD" id="cd24008">
    <property type="entry name" value="ASKHA_NBD_GLK"/>
    <property type="match status" value="1"/>
</dbReference>
<name>A0ABQ6LIR5_9RHOB</name>
<dbReference type="Pfam" id="PF02685">
    <property type="entry name" value="Glucokinase"/>
    <property type="match status" value="2"/>
</dbReference>
<dbReference type="Gene3D" id="3.30.420.40">
    <property type="match status" value="2"/>
</dbReference>
<evidence type="ECO:0000256" key="1">
    <source>
        <dbReference type="ARBA" id="ARBA00022679"/>
    </source>
</evidence>
<comment type="similarity">
    <text evidence="3">Belongs to the bacterial glucokinase family.</text>
</comment>
<gene>
    <name evidence="4" type="ORF">LNKW23_12570</name>
</gene>
<evidence type="ECO:0000313" key="4">
    <source>
        <dbReference type="EMBL" id="GMG82044.1"/>
    </source>
</evidence>
<proteinExistence type="inferred from homology"/>
<dbReference type="EMBL" id="BSYI01000007">
    <property type="protein sequence ID" value="GMG82044.1"/>
    <property type="molecule type" value="Genomic_DNA"/>
</dbReference>
<sequence length="291" mass="28776">MRLVADIGGTNARFARAAPGGAPGPVLRLRVADHPSFEDALAAFLAAEGGGASEGTSEIAIAAAGPVIGGAVRLTNAHWEISPAAVARVLPGARVAILNDLAAVAHLLPRLGPEGAETLRPGAPDGTQPMIAVNVGTGFGASVAVPVRGGWAALATEAGHMSLAPASGEDAALMAGAATGAATGTATVEALLSGPGHARLAARAPAPEVRRLVSALLGRVAGDLVLATGAWGGLFLCGGVLEDFDAVIDRALFLERLLARTGVAARLAAVPVRRITAANPALAGLAAMDWP</sequence>
<protein>
    <submittedName>
        <fullName evidence="4">Glucokinase</fullName>
    </submittedName>
</protein>
<dbReference type="PANTHER" id="PTHR47690:SF1">
    <property type="entry name" value="GLUCOKINASE"/>
    <property type="match status" value="1"/>
</dbReference>
<comment type="caution">
    <text evidence="4">The sequence shown here is derived from an EMBL/GenBank/DDBJ whole genome shotgun (WGS) entry which is preliminary data.</text>
</comment>
<dbReference type="Proteomes" id="UP001239909">
    <property type="component" value="Unassembled WGS sequence"/>
</dbReference>
<dbReference type="RefSeq" id="WP_285670788.1">
    <property type="nucleotide sequence ID" value="NZ_BSYI01000007.1"/>
</dbReference>
<organism evidence="4 5">
    <name type="scientific">Paralimibaculum aggregatum</name>
    <dbReference type="NCBI Taxonomy" id="3036245"/>
    <lineage>
        <taxon>Bacteria</taxon>
        <taxon>Pseudomonadati</taxon>
        <taxon>Pseudomonadota</taxon>
        <taxon>Alphaproteobacteria</taxon>
        <taxon>Rhodobacterales</taxon>
        <taxon>Paracoccaceae</taxon>
        <taxon>Paralimibaculum</taxon>
    </lineage>
</organism>
<keyword evidence="1" id="KW-0808">Transferase</keyword>
<reference evidence="4 5" key="1">
    <citation type="submission" date="2023-04" db="EMBL/GenBank/DDBJ databases">
        <title>Marinoamorphus aggregata gen. nov., sp. Nov., isolate from tissue of brittle star Ophioplocus japonicus.</title>
        <authorList>
            <person name="Kawano K."/>
            <person name="Sawayama S."/>
            <person name="Nakagawa S."/>
        </authorList>
    </citation>
    <scope>NUCLEOTIDE SEQUENCE [LARGE SCALE GENOMIC DNA]</scope>
    <source>
        <strain evidence="4 5">NKW23</strain>
    </source>
</reference>
<dbReference type="InterPro" id="IPR050201">
    <property type="entry name" value="Bacterial_glucokinase"/>
</dbReference>
<evidence type="ECO:0000256" key="2">
    <source>
        <dbReference type="ARBA" id="ARBA00022777"/>
    </source>
</evidence>
<dbReference type="Gene3D" id="3.40.367.20">
    <property type="match status" value="2"/>
</dbReference>
<keyword evidence="2" id="KW-0418">Kinase</keyword>
<accession>A0ABQ6LIR5</accession>
<dbReference type="InterPro" id="IPR003836">
    <property type="entry name" value="Glucokinase"/>
</dbReference>
<dbReference type="PANTHER" id="PTHR47690">
    <property type="entry name" value="GLUCOKINASE"/>
    <property type="match status" value="1"/>
</dbReference>
<keyword evidence="5" id="KW-1185">Reference proteome</keyword>
<evidence type="ECO:0000313" key="5">
    <source>
        <dbReference type="Proteomes" id="UP001239909"/>
    </source>
</evidence>